<dbReference type="Proteomes" id="UP000245207">
    <property type="component" value="Unassembled WGS sequence"/>
</dbReference>
<proteinExistence type="predicted"/>
<dbReference type="InterPro" id="IPR055298">
    <property type="entry name" value="AtLOH3-like"/>
</dbReference>
<dbReference type="InterPro" id="IPR006580">
    <property type="entry name" value="Znf_TTF"/>
</dbReference>
<evidence type="ECO:0000313" key="3">
    <source>
        <dbReference type="EMBL" id="PWA37665.1"/>
    </source>
</evidence>
<dbReference type="SUPFAM" id="SSF53098">
    <property type="entry name" value="Ribonuclease H-like"/>
    <property type="match status" value="1"/>
</dbReference>
<sequence length="519" mass="60017">MVKNKTITSFFKRKNEEQQVEGIDDEIQESKRQKGSTSEPIIGPDTCNEQPSEISQANINEVDVSSLEKDPAKRLEMWKYLIAKREQVRLKYLSLGVYQPQLEEYKPRGPKNNLRRFKFAWFGMFPNWLEYSPTTHKAYCFLCYLYKDKPNEQSGHSAFSCEGFDNWKKVNDGNNCPLLKHIKSSTHKKAFVLQLALVCVSKEVDPVHQFFEYLAFVINVVCASSKRHDELQKAKAIEIKKLLELGEIKSGKGQNQVGTLRRAGDTRWGSHFKSICSLVNMFDVTRAVLRGIMDDTTRNTRAQRGDASIAYSYLKSFEFVFVLHMMKEIHELDCRFSEQSIELLSLGATLCSKEINIDHIVLLVEKYYPTDFTEQERNQLRCQLETFQVERINNAKLSEVATLSDLCQTLVETGKNSMYDLVERVCRLLLTLPVSTATTERGFSAMKIFKNRLRNKMSDQNLANNMVLYIEKEIANKFDAESIIEEFKALKGKCQKYCYKVYAFRNFVIRCNWGQTGML</sequence>
<feature type="domain" description="TTF-type" evidence="2">
    <location>
        <begin position="113"/>
        <end position="215"/>
    </location>
</feature>
<dbReference type="InterPro" id="IPR008906">
    <property type="entry name" value="HATC_C_dom"/>
</dbReference>
<dbReference type="EMBL" id="PKPP01016485">
    <property type="protein sequence ID" value="PWA37665.1"/>
    <property type="molecule type" value="Genomic_DNA"/>
</dbReference>
<organism evidence="3 4">
    <name type="scientific">Artemisia annua</name>
    <name type="common">Sweet wormwood</name>
    <dbReference type="NCBI Taxonomy" id="35608"/>
    <lineage>
        <taxon>Eukaryota</taxon>
        <taxon>Viridiplantae</taxon>
        <taxon>Streptophyta</taxon>
        <taxon>Embryophyta</taxon>
        <taxon>Tracheophyta</taxon>
        <taxon>Spermatophyta</taxon>
        <taxon>Magnoliopsida</taxon>
        <taxon>eudicotyledons</taxon>
        <taxon>Gunneridae</taxon>
        <taxon>Pentapetalae</taxon>
        <taxon>asterids</taxon>
        <taxon>campanulids</taxon>
        <taxon>Asterales</taxon>
        <taxon>Asteraceae</taxon>
        <taxon>Asteroideae</taxon>
        <taxon>Anthemideae</taxon>
        <taxon>Artemisiinae</taxon>
        <taxon>Artemisia</taxon>
    </lineage>
</organism>
<name>A0A2U1KLN0_ARTAN</name>
<reference evidence="3 4" key="1">
    <citation type="journal article" date="2018" name="Mol. Plant">
        <title>The genome of Artemisia annua provides insight into the evolution of Asteraceae family and artemisinin biosynthesis.</title>
        <authorList>
            <person name="Shen Q."/>
            <person name="Zhang L."/>
            <person name="Liao Z."/>
            <person name="Wang S."/>
            <person name="Yan T."/>
            <person name="Shi P."/>
            <person name="Liu M."/>
            <person name="Fu X."/>
            <person name="Pan Q."/>
            <person name="Wang Y."/>
            <person name="Lv Z."/>
            <person name="Lu X."/>
            <person name="Zhang F."/>
            <person name="Jiang W."/>
            <person name="Ma Y."/>
            <person name="Chen M."/>
            <person name="Hao X."/>
            <person name="Li L."/>
            <person name="Tang Y."/>
            <person name="Lv G."/>
            <person name="Zhou Y."/>
            <person name="Sun X."/>
            <person name="Brodelius P.E."/>
            <person name="Rose J.K.C."/>
            <person name="Tang K."/>
        </authorList>
    </citation>
    <scope>NUCLEOTIDE SEQUENCE [LARGE SCALE GENOMIC DNA]</scope>
    <source>
        <strain evidence="4">cv. Huhao1</strain>
        <tissue evidence="3">Leaf</tissue>
    </source>
</reference>
<dbReference type="PANTHER" id="PTHR11697:SF230">
    <property type="entry name" value="ZINC FINGER, MYM DOMAIN CONTAINING 1"/>
    <property type="match status" value="1"/>
</dbReference>
<gene>
    <name evidence="3" type="ORF">CTI12_AA588150</name>
</gene>
<feature type="compositionally biased region" description="Acidic residues" evidence="1">
    <location>
        <begin position="18"/>
        <end position="27"/>
    </location>
</feature>
<dbReference type="STRING" id="35608.A0A2U1KLN0"/>
<dbReference type="SMART" id="SM00597">
    <property type="entry name" value="ZnF_TTF"/>
    <property type="match status" value="1"/>
</dbReference>
<dbReference type="GO" id="GO:0046983">
    <property type="term" value="F:protein dimerization activity"/>
    <property type="evidence" value="ECO:0007669"/>
    <property type="project" value="InterPro"/>
</dbReference>
<dbReference type="OrthoDB" id="118159at2759"/>
<feature type="region of interest" description="Disordered" evidence="1">
    <location>
        <begin position="1"/>
        <end position="50"/>
    </location>
</feature>
<keyword evidence="4" id="KW-1185">Reference proteome</keyword>
<evidence type="ECO:0000256" key="1">
    <source>
        <dbReference type="SAM" id="MobiDB-lite"/>
    </source>
</evidence>
<dbReference type="InterPro" id="IPR012337">
    <property type="entry name" value="RNaseH-like_sf"/>
</dbReference>
<protein>
    <recommendedName>
        <fullName evidence="2">TTF-type domain-containing protein</fullName>
    </recommendedName>
</protein>
<dbReference type="Pfam" id="PF05699">
    <property type="entry name" value="Dimer_Tnp_hAT"/>
    <property type="match status" value="1"/>
</dbReference>
<dbReference type="AlphaFoldDB" id="A0A2U1KLN0"/>
<evidence type="ECO:0000259" key="2">
    <source>
        <dbReference type="SMART" id="SM00597"/>
    </source>
</evidence>
<dbReference type="PANTHER" id="PTHR11697">
    <property type="entry name" value="GENERAL TRANSCRIPTION FACTOR 2-RELATED ZINC FINGER PROTEIN"/>
    <property type="match status" value="1"/>
</dbReference>
<accession>A0A2U1KLN0</accession>
<evidence type="ECO:0000313" key="4">
    <source>
        <dbReference type="Proteomes" id="UP000245207"/>
    </source>
</evidence>
<comment type="caution">
    <text evidence="3">The sequence shown here is derived from an EMBL/GenBank/DDBJ whole genome shotgun (WGS) entry which is preliminary data.</text>
</comment>